<protein>
    <submittedName>
        <fullName evidence="1">Uncharacterized protein</fullName>
    </submittedName>
</protein>
<dbReference type="EMBL" id="BEYU01000065">
    <property type="protein sequence ID" value="GBG29770.1"/>
    <property type="molecule type" value="Genomic_DNA"/>
</dbReference>
<proteinExistence type="predicted"/>
<evidence type="ECO:0000313" key="1">
    <source>
        <dbReference type="EMBL" id="GBG29770.1"/>
    </source>
</evidence>
<dbReference type="Proteomes" id="UP000241890">
    <property type="component" value="Unassembled WGS sequence"/>
</dbReference>
<dbReference type="InParanoid" id="A0A2R5GFU0"/>
<dbReference type="AlphaFoldDB" id="A0A2R5GFU0"/>
<comment type="caution">
    <text evidence="1">The sequence shown here is derived from an EMBL/GenBank/DDBJ whole genome shotgun (WGS) entry which is preliminary data.</text>
</comment>
<reference evidence="1 2" key="1">
    <citation type="submission" date="2017-12" db="EMBL/GenBank/DDBJ databases">
        <title>Sequencing, de novo assembly and annotation of complete genome of a new Thraustochytrid species, strain FCC1311.</title>
        <authorList>
            <person name="Sedici K."/>
            <person name="Godart F."/>
            <person name="Aiese Cigliano R."/>
            <person name="Sanseverino W."/>
            <person name="Barakat M."/>
            <person name="Ortet P."/>
            <person name="Marechal E."/>
            <person name="Cagnac O."/>
            <person name="Amato A."/>
        </authorList>
    </citation>
    <scope>NUCLEOTIDE SEQUENCE [LARGE SCALE GENOMIC DNA]</scope>
</reference>
<name>A0A2R5GFU0_9STRA</name>
<accession>A0A2R5GFU0</accession>
<sequence>MERLRKSLSRKSLSRTSLSRKLSLRTGSSDLAQALKAEQARMEIEQAEAAPARDYFEEEGRSLEEQLRARARTSVRKSGILNPHDFKRESITW</sequence>
<organism evidence="1 2">
    <name type="scientific">Hondaea fermentalgiana</name>
    <dbReference type="NCBI Taxonomy" id="2315210"/>
    <lineage>
        <taxon>Eukaryota</taxon>
        <taxon>Sar</taxon>
        <taxon>Stramenopiles</taxon>
        <taxon>Bigyra</taxon>
        <taxon>Labyrinthulomycetes</taxon>
        <taxon>Thraustochytrida</taxon>
        <taxon>Thraustochytriidae</taxon>
        <taxon>Hondaea</taxon>
    </lineage>
</organism>
<evidence type="ECO:0000313" key="2">
    <source>
        <dbReference type="Proteomes" id="UP000241890"/>
    </source>
</evidence>
<keyword evidence="2" id="KW-1185">Reference proteome</keyword>
<gene>
    <name evidence="1" type="ORF">FCC1311_059912</name>
</gene>